<feature type="domain" description="VOC" evidence="1">
    <location>
        <begin position="2"/>
        <end position="117"/>
    </location>
</feature>
<dbReference type="SUPFAM" id="SSF54593">
    <property type="entry name" value="Glyoxalase/Bleomycin resistance protein/Dihydroxybiphenyl dioxygenase"/>
    <property type="match status" value="1"/>
</dbReference>
<evidence type="ECO:0000259" key="1">
    <source>
        <dbReference type="PROSITE" id="PS51819"/>
    </source>
</evidence>
<dbReference type="InterPro" id="IPR029068">
    <property type="entry name" value="Glyas_Bleomycin-R_OHBP_Dase"/>
</dbReference>
<name>A0A7G9B5L8_9FIRM</name>
<dbReference type="PANTHER" id="PTHR21366:SF27">
    <property type="entry name" value="GLYOXALASE-LIKE DOMAIN-CONTAINING PROTEIN"/>
    <property type="match status" value="1"/>
</dbReference>
<organism evidence="2 3">
    <name type="scientific">Oscillibacter hominis</name>
    <dbReference type="NCBI Taxonomy" id="2763056"/>
    <lineage>
        <taxon>Bacteria</taxon>
        <taxon>Bacillati</taxon>
        <taxon>Bacillota</taxon>
        <taxon>Clostridia</taxon>
        <taxon>Eubacteriales</taxon>
        <taxon>Oscillospiraceae</taxon>
        <taxon>Oscillibacter</taxon>
    </lineage>
</organism>
<sequence>MNYQCTLLAVEDLERSKEFYCGLLGMTVTADFGANVTLSDCLALQTMDTWREFIQGRDVRTGHNAGELYFEEEEFDRFLLRLQSYADYVHPPHEHAWGQRVVRIYDPDRNIVEVGEPISAVARRFLDSGMSAGQIAKRMDVPMEYVLHLIAPPSDRQAE</sequence>
<gene>
    <name evidence="2" type="ORF">H8790_02000</name>
</gene>
<dbReference type="InterPro" id="IPR050383">
    <property type="entry name" value="GlyoxalaseI/FosfomycinResist"/>
</dbReference>
<keyword evidence="3" id="KW-1185">Reference proteome</keyword>
<dbReference type="Pfam" id="PF12681">
    <property type="entry name" value="Glyoxalase_2"/>
    <property type="match status" value="1"/>
</dbReference>
<accession>A0A7G9B5L8</accession>
<dbReference type="RefSeq" id="WP_187333433.1">
    <property type="nucleotide sequence ID" value="NZ_CP060490.1"/>
</dbReference>
<dbReference type="PROSITE" id="PS51819">
    <property type="entry name" value="VOC"/>
    <property type="match status" value="1"/>
</dbReference>
<dbReference type="InterPro" id="IPR025870">
    <property type="entry name" value="Glyoxalase-like_dom"/>
</dbReference>
<dbReference type="KEGG" id="ohi:H8790_02000"/>
<dbReference type="PANTHER" id="PTHR21366">
    <property type="entry name" value="GLYOXALASE FAMILY PROTEIN"/>
    <property type="match status" value="1"/>
</dbReference>
<dbReference type="InterPro" id="IPR037523">
    <property type="entry name" value="VOC_core"/>
</dbReference>
<evidence type="ECO:0000313" key="2">
    <source>
        <dbReference type="EMBL" id="QNL44849.1"/>
    </source>
</evidence>
<dbReference type="AlphaFoldDB" id="A0A7G9B5L8"/>
<proteinExistence type="predicted"/>
<dbReference type="EMBL" id="CP060490">
    <property type="protein sequence ID" value="QNL44849.1"/>
    <property type="molecule type" value="Genomic_DNA"/>
</dbReference>
<protein>
    <submittedName>
        <fullName evidence="2">VOC family protein</fullName>
    </submittedName>
</protein>
<reference evidence="2 3" key="1">
    <citation type="submission" date="2020-08" db="EMBL/GenBank/DDBJ databases">
        <authorList>
            <person name="Liu C."/>
            <person name="Sun Q."/>
        </authorList>
    </citation>
    <scope>NUCLEOTIDE SEQUENCE [LARGE SCALE GENOMIC DNA]</scope>
    <source>
        <strain evidence="2 3">NSJ-62</strain>
    </source>
</reference>
<dbReference type="Gene3D" id="3.10.180.10">
    <property type="entry name" value="2,3-Dihydroxybiphenyl 1,2-Dioxygenase, domain 1"/>
    <property type="match status" value="1"/>
</dbReference>
<dbReference type="Proteomes" id="UP000515960">
    <property type="component" value="Chromosome"/>
</dbReference>
<evidence type="ECO:0000313" key="3">
    <source>
        <dbReference type="Proteomes" id="UP000515960"/>
    </source>
</evidence>